<dbReference type="EMBL" id="UYYB01014816">
    <property type="protein sequence ID" value="VDM70124.1"/>
    <property type="molecule type" value="Genomic_DNA"/>
</dbReference>
<dbReference type="AlphaFoldDB" id="A0A3P7IWV7"/>
<name>A0A3P7IWV7_STRVU</name>
<organism evidence="1 2">
    <name type="scientific">Strongylus vulgaris</name>
    <name type="common">Blood worm</name>
    <dbReference type="NCBI Taxonomy" id="40348"/>
    <lineage>
        <taxon>Eukaryota</taxon>
        <taxon>Metazoa</taxon>
        <taxon>Ecdysozoa</taxon>
        <taxon>Nematoda</taxon>
        <taxon>Chromadorea</taxon>
        <taxon>Rhabditida</taxon>
        <taxon>Rhabditina</taxon>
        <taxon>Rhabditomorpha</taxon>
        <taxon>Strongyloidea</taxon>
        <taxon>Strongylidae</taxon>
        <taxon>Strongylus</taxon>
    </lineage>
</organism>
<proteinExistence type="predicted"/>
<reference evidence="1 2" key="1">
    <citation type="submission" date="2018-11" db="EMBL/GenBank/DDBJ databases">
        <authorList>
            <consortium name="Pathogen Informatics"/>
        </authorList>
    </citation>
    <scope>NUCLEOTIDE SEQUENCE [LARGE SCALE GENOMIC DNA]</scope>
</reference>
<evidence type="ECO:0000313" key="1">
    <source>
        <dbReference type="EMBL" id="VDM70124.1"/>
    </source>
</evidence>
<dbReference type="Proteomes" id="UP000270094">
    <property type="component" value="Unassembled WGS sequence"/>
</dbReference>
<gene>
    <name evidence="1" type="ORF">SVUK_LOCUS5122</name>
</gene>
<dbReference type="OrthoDB" id="5861537at2759"/>
<sequence length="92" mass="10590">MFKQVPRKYATQYQMDSKKFSLNIPAAPHKYNDYLHPKYSLPPVKIDIEDVQWEFQQLLRTPGRAVRTSVGTTTTTKVSVQREQTACSCPSL</sequence>
<protein>
    <submittedName>
        <fullName evidence="1">Uncharacterized protein</fullName>
    </submittedName>
</protein>
<keyword evidence="2" id="KW-1185">Reference proteome</keyword>
<accession>A0A3P7IWV7</accession>
<evidence type="ECO:0000313" key="2">
    <source>
        <dbReference type="Proteomes" id="UP000270094"/>
    </source>
</evidence>